<feature type="transmembrane region" description="Helical" evidence="1">
    <location>
        <begin position="31"/>
        <end position="49"/>
    </location>
</feature>
<reference evidence="2 3" key="1">
    <citation type="submission" date="2018-06" db="EMBL/GenBank/DDBJ databases">
        <authorList>
            <consortium name="Pathogen Informatics"/>
            <person name="Doyle S."/>
        </authorList>
    </citation>
    <scope>NUCLEOTIDE SEQUENCE [LARGE SCALE GENOMIC DNA]</scope>
    <source>
        <strain evidence="2 3">NCTC11544</strain>
    </source>
</reference>
<dbReference type="EMBL" id="UGYN01000002">
    <property type="protein sequence ID" value="SUI46126.1"/>
    <property type="molecule type" value="Genomic_DNA"/>
</dbReference>
<keyword evidence="1" id="KW-0812">Transmembrane</keyword>
<feature type="transmembrane region" description="Helical" evidence="1">
    <location>
        <begin position="124"/>
        <end position="141"/>
    </location>
</feature>
<name>A0A379YJL7_9GAMM</name>
<evidence type="ECO:0000313" key="2">
    <source>
        <dbReference type="EMBL" id="SUI46126.1"/>
    </source>
</evidence>
<keyword evidence="1" id="KW-0472">Membrane</keyword>
<dbReference type="Proteomes" id="UP000255529">
    <property type="component" value="Unassembled WGS sequence"/>
</dbReference>
<feature type="transmembrane region" description="Helical" evidence="1">
    <location>
        <begin position="237"/>
        <end position="257"/>
    </location>
</feature>
<keyword evidence="1" id="KW-1133">Transmembrane helix</keyword>
<proteinExistence type="predicted"/>
<accession>A0A379YJL7</accession>
<feature type="transmembrane region" description="Helical" evidence="1">
    <location>
        <begin position="161"/>
        <end position="178"/>
    </location>
</feature>
<dbReference type="RefSeq" id="WP_223272858.1">
    <property type="nucleotide sequence ID" value="NZ_CAMKUF010000002.1"/>
</dbReference>
<dbReference type="AlphaFoldDB" id="A0A379YJL7"/>
<feature type="transmembrane region" description="Helical" evidence="1">
    <location>
        <begin position="93"/>
        <end position="112"/>
    </location>
</feature>
<feature type="transmembrane region" description="Helical" evidence="1">
    <location>
        <begin position="7"/>
        <end position="25"/>
    </location>
</feature>
<feature type="transmembrane region" description="Helical" evidence="1">
    <location>
        <begin position="353"/>
        <end position="369"/>
    </location>
</feature>
<feature type="transmembrane region" description="Helical" evidence="1">
    <location>
        <begin position="207"/>
        <end position="225"/>
    </location>
</feature>
<feature type="transmembrane region" description="Helical" evidence="1">
    <location>
        <begin position="70"/>
        <end position="87"/>
    </location>
</feature>
<evidence type="ECO:0000313" key="3">
    <source>
        <dbReference type="Proteomes" id="UP000255529"/>
    </source>
</evidence>
<sequence>MRATSSIFTLFFIVLAMLGTVKIYIGGNINWLIQIMLLLAATVTSLAASHLSTGQTLLVRLSRLGDYKPMLLGWLLFMAGIAAASLANHGLGFYTLAKYLAFMLVLAMLVVISPLTPKLLEKSLSTALIVSLIPLILLALFRQTDAMVILGDGRMGWLASWPGVIWKVGAFVWPFAVWRCLKQPHIHNLLLAFSAVLVMALDGSRTSMLWLVLVWGVLAAVAFACKVHAKPVRSHLGLLLLTILSFSIIQPVLLNWVSGHYDPLISQLFSETKDNGNIINRLEETDITPSNESTADRLVSGDNTTRLEMLHVGWQHAVETFPWGGGFGSTRVMDFGASSVIHMTYLQLLADDGVLALVGYLLFLLYPLFRGVRFVTSQRELFVERFDTMLCPLSTLTLFLFMGLFHPLSNELTEWGIILAALAIVVTHVSRRH</sequence>
<organism evidence="2 3">
    <name type="scientific">Serratia quinivorans</name>
    <dbReference type="NCBI Taxonomy" id="137545"/>
    <lineage>
        <taxon>Bacteria</taxon>
        <taxon>Pseudomonadati</taxon>
        <taxon>Pseudomonadota</taxon>
        <taxon>Gammaproteobacteria</taxon>
        <taxon>Enterobacterales</taxon>
        <taxon>Yersiniaceae</taxon>
        <taxon>Serratia</taxon>
    </lineage>
</organism>
<gene>
    <name evidence="2" type="ORF">NCTC11544_00577</name>
</gene>
<feature type="transmembrane region" description="Helical" evidence="1">
    <location>
        <begin position="185"/>
        <end position="201"/>
    </location>
</feature>
<protein>
    <recommendedName>
        <fullName evidence="4">Lipid A core - O-antigen ligase and related enzymes</fullName>
    </recommendedName>
</protein>
<feature type="transmembrane region" description="Helical" evidence="1">
    <location>
        <begin position="412"/>
        <end position="430"/>
    </location>
</feature>
<feature type="transmembrane region" description="Helical" evidence="1">
    <location>
        <begin position="389"/>
        <end position="406"/>
    </location>
</feature>
<evidence type="ECO:0000256" key="1">
    <source>
        <dbReference type="SAM" id="Phobius"/>
    </source>
</evidence>
<evidence type="ECO:0008006" key="4">
    <source>
        <dbReference type="Google" id="ProtNLM"/>
    </source>
</evidence>